<keyword evidence="1" id="KW-0812">Transmembrane</keyword>
<feature type="transmembrane region" description="Helical" evidence="1">
    <location>
        <begin position="7"/>
        <end position="26"/>
    </location>
</feature>
<dbReference type="Proteomes" id="UP000001968">
    <property type="component" value="Chromosome"/>
</dbReference>
<sequence>MKQKSFFQAVGIILGMIIIGCILSIFGCSSGGHTPSGQAGNTTREEVVHFTGNGLMKESRMTLSQMLELPNAHFEHRYSLINNWPNEKMLVARGVKISEILKAAGIKDEAKCILVKGEDGYECSYTREQLLETKRFYFPGVREREASRAELVEPIIAYEYMEDSEQLSEARADRLCLIMPQAYVNEQNQHSFVKAVSEIHVTVDDPGKWEVATVYPPAGNIKKGDSVKLQHKHMGKVKMYYTLDGSMPGENATLYNPSTYQPELNQPIVINQDTCIKVVVKGFGKYDSDMAEYHYQIK</sequence>
<organism evidence="2 3">
    <name type="scientific">Syntrophomonas wolfei subsp. wolfei (strain DSM 2245B / Goettingen)</name>
    <dbReference type="NCBI Taxonomy" id="335541"/>
    <lineage>
        <taxon>Bacteria</taxon>
        <taxon>Bacillati</taxon>
        <taxon>Bacillota</taxon>
        <taxon>Clostridia</taxon>
        <taxon>Eubacteriales</taxon>
        <taxon>Syntrophomonadaceae</taxon>
        <taxon>Syntrophomonas</taxon>
    </lineage>
</organism>
<dbReference type="STRING" id="335541.Swol_1962"/>
<reference evidence="3" key="1">
    <citation type="journal article" date="2010" name="Environ. Microbiol.">
        <title>The genome of Syntrophomonas wolfei: new insights into syntrophic metabolism and biohydrogen production.</title>
        <authorList>
            <person name="Sieber J.R."/>
            <person name="Sims D.R."/>
            <person name="Han C."/>
            <person name="Kim E."/>
            <person name="Lykidis A."/>
            <person name="Lapidus A.L."/>
            <person name="McDonnald E."/>
            <person name="Rohlin L."/>
            <person name="Culley D.E."/>
            <person name="Gunsalus R."/>
            <person name="McInerney M.J."/>
        </authorList>
    </citation>
    <scope>NUCLEOTIDE SEQUENCE [LARGE SCALE GENOMIC DNA]</scope>
    <source>
        <strain evidence="3">DSM 2245B / Goettingen</strain>
    </source>
</reference>
<name>Q0AVJ5_SYNWW</name>
<dbReference type="KEGG" id="swo:Swol_1962"/>
<evidence type="ECO:0000313" key="3">
    <source>
        <dbReference type="Proteomes" id="UP000001968"/>
    </source>
</evidence>
<evidence type="ECO:0008006" key="4">
    <source>
        <dbReference type="Google" id="ProtNLM"/>
    </source>
</evidence>
<accession>Q0AVJ5</accession>
<evidence type="ECO:0000313" key="2">
    <source>
        <dbReference type="EMBL" id="ABI69259.1"/>
    </source>
</evidence>
<dbReference type="AlphaFoldDB" id="Q0AVJ5"/>
<dbReference type="HOGENOM" id="CLU_933613_0_0_9"/>
<dbReference type="InterPro" id="IPR036374">
    <property type="entry name" value="OxRdtase_Mopterin-bd_sf"/>
</dbReference>
<dbReference type="RefSeq" id="WP_011641352.1">
    <property type="nucleotide sequence ID" value="NC_008346.1"/>
</dbReference>
<keyword evidence="1" id="KW-0472">Membrane</keyword>
<dbReference type="SUPFAM" id="SSF56524">
    <property type="entry name" value="Oxidoreductase molybdopterin-binding domain"/>
    <property type="match status" value="1"/>
</dbReference>
<dbReference type="InterPro" id="IPR026876">
    <property type="entry name" value="Fn3_assoc_repeat"/>
</dbReference>
<dbReference type="Gene3D" id="3.90.420.10">
    <property type="entry name" value="Oxidoreductase, molybdopterin-binding domain"/>
    <property type="match status" value="1"/>
</dbReference>
<evidence type="ECO:0000256" key="1">
    <source>
        <dbReference type="SAM" id="Phobius"/>
    </source>
</evidence>
<keyword evidence="1" id="KW-1133">Transmembrane helix</keyword>
<dbReference type="PROSITE" id="PS51257">
    <property type="entry name" value="PROKAR_LIPOPROTEIN"/>
    <property type="match status" value="1"/>
</dbReference>
<protein>
    <recommendedName>
        <fullName evidence="4">Oxidoreductase molybdopterin-binding domain-containing protein</fullName>
    </recommendedName>
</protein>
<dbReference type="Pfam" id="PF13287">
    <property type="entry name" value="Fn3_assoc"/>
    <property type="match status" value="1"/>
</dbReference>
<dbReference type="EMBL" id="CP000448">
    <property type="protein sequence ID" value="ABI69259.1"/>
    <property type="molecule type" value="Genomic_DNA"/>
</dbReference>
<gene>
    <name evidence="2" type="ordered locus">Swol_1962</name>
</gene>
<keyword evidence="3" id="KW-1185">Reference proteome</keyword>
<proteinExistence type="predicted"/>
<dbReference type="eggNOG" id="COG2041">
    <property type="taxonomic scope" value="Bacteria"/>
</dbReference>